<keyword evidence="2" id="KW-1185">Reference proteome</keyword>
<reference evidence="1 2" key="1">
    <citation type="submission" date="2024-10" db="EMBL/GenBank/DDBJ databases">
        <title>The Natural Products Discovery Center: Release of the First 8490 Sequenced Strains for Exploring Actinobacteria Biosynthetic Diversity.</title>
        <authorList>
            <person name="Kalkreuter E."/>
            <person name="Kautsar S.A."/>
            <person name="Yang D."/>
            <person name="Bader C.D."/>
            <person name="Teijaro C.N."/>
            <person name="Fluegel L."/>
            <person name="Davis C.M."/>
            <person name="Simpson J.R."/>
            <person name="Lauterbach L."/>
            <person name="Steele A.D."/>
            <person name="Gui C."/>
            <person name="Meng S."/>
            <person name="Li G."/>
            <person name="Viehrig K."/>
            <person name="Ye F."/>
            <person name="Su P."/>
            <person name="Kiefer A.F."/>
            <person name="Nichols A."/>
            <person name="Cepeda A.J."/>
            <person name="Yan W."/>
            <person name="Fan B."/>
            <person name="Jiang Y."/>
            <person name="Adhikari A."/>
            <person name="Zheng C.-J."/>
            <person name="Schuster L."/>
            <person name="Cowan T.M."/>
            <person name="Smanski M.J."/>
            <person name="Chevrette M.G."/>
            <person name="De Carvalho L.P.S."/>
            <person name="Shen B."/>
        </authorList>
    </citation>
    <scope>NUCLEOTIDE SEQUENCE [LARGE SCALE GENOMIC DNA]</scope>
    <source>
        <strain evidence="1 2">NPDC004119</strain>
    </source>
</reference>
<dbReference type="EMBL" id="JBIAMT010000007">
    <property type="protein sequence ID" value="MFF0500925.1"/>
    <property type="molecule type" value="Genomic_DNA"/>
</dbReference>
<proteinExistence type="predicted"/>
<dbReference type="RefSeq" id="WP_387400634.1">
    <property type="nucleotide sequence ID" value="NZ_JBIAMT010000007.1"/>
</dbReference>
<name>A0ABW6PCR2_9NOCA</name>
<organism evidence="1 2">
    <name type="scientific">Nocardia aobensis</name>
    <dbReference type="NCBI Taxonomy" id="257277"/>
    <lineage>
        <taxon>Bacteria</taxon>
        <taxon>Bacillati</taxon>
        <taxon>Actinomycetota</taxon>
        <taxon>Actinomycetes</taxon>
        <taxon>Mycobacteriales</taxon>
        <taxon>Nocardiaceae</taxon>
        <taxon>Nocardia</taxon>
    </lineage>
</organism>
<sequence length="122" mass="13861">MSRIDINTDPVDWGDDLRLEYQGEPYTGEVVETLGDQLLSQEFYVNGVRHGPSRKWWADGQMMSEGEMVGGSPSGIFRKWHHNGRVSEEDHFDENGMLTVRHRWDEEGNSLDDNGFSANSSA</sequence>
<protein>
    <submittedName>
        <fullName evidence="1">Toxin-antitoxin system YwqK family antitoxin</fullName>
    </submittedName>
</protein>
<evidence type="ECO:0000313" key="1">
    <source>
        <dbReference type="EMBL" id="MFF0500925.1"/>
    </source>
</evidence>
<dbReference type="Proteomes" id="UP001601442">
    <property type="component" value="Unassembled WGS sequence"/>
</dbReference>
<dbReference type="Gene3D" id="2.20.110.10">
    <property type="entry name" value="Histone H3 K4-specific methyltransferase SET7/9 N-terminal domain"/>
    <property type="match status" value="1"/>
</dbReference>
<accession>A0ABW6PCR2</accession>
<dbReference type="SUPFAM" id="SSF82185">
    <property type="entry name" value="Histone H3 K4-specific methyltransferase SET7/9 N-terminal domain"/>
    <property type="match status" value="1"/>
</dbReference>
<evidence type="ECO:0000313" key="2">
    <source>
        <dbReference type="Proteomes" id="UP001601442"/>
    </source>
</evidence>
<comment type="caution">
    <text evidence="1">The sequence shown here is derived from an EMBL/GenBank/DDBJ whole genome shotgun (WGS) entry which is preliminary data.</text>
</comment>
<gene>
    <name evidence="1" type="ORF">ACFYU5_31325</name>
</gene>